<keyword evidence="4" id="KW-1185">Reference proteome</keyword>
<sequence length="585" mass="65534">MARGDGDGDGDGDGMEPCAAHGGGAGREEPSDRQQKYEEELEKIRTEGDLALIKAHAERQRITKADEELQLLKAQLKHKKKQFIATHKTALVLHRASGANSNAETPAAAASGGAGLSPVSTGSALDGNVGESHVSIGMPMNADRLIQVEERLKTAMSERAVELAKLRHQIDETRCRRLEGLQSEKRMVDETKRVEDEIQQAQSEVNALKERGTALKSEVVQLQSDLDVDKQAFRIERQRLTLEVDRIAKPEKGGVRVNLPTRKSVYNNIGHRSKHGHLSRAKKMSLEQKVMSFEQKKLLLDKLVEETGVQNFSEFIEQYNEQERIKADILARIETKSNMNTSLIEQIAQLAEDITRLSGAGDIQSIVHMEQPSELKRLIEADDSLISQWTRESQVYAETLKTFRDPIRDLYLELFPQDRDDEVSDSTINETSMLRRIGAIEERTMQRVLTKIHHEMETQQFSDTWMRLRKYQGLQWKENDADHSDSSNNNAEYSSTSRSKELHVTPPSIWDATLQEQDDDDAADQQMDDVLAVVHPDEFRHKQNNINKVSTTQNGAATSSGGSNSNSSSSAAATQAQRKHAAITL</sequence>
<accession>K3WUS1</accession>
<dbReference type="EMBL" id="GL376558">
    <property type="status" value="NOT_ANNOTATED_CDS"/>
    <property type="molecule type" value="Genomic_DNA"/>
</dbReference>
<dbReference type="AlphaFoldDB" id="K3WUS1"/>
<dbReference type="Proteomes" id="UP000019132">
    <property type="component" value="Unassembled WGS sequence"/>
</dbReference>
<evidence type="ECO:0000256" key="2">
    <source>
        <dbReference type="SAM" id="MobiDB-lite"/>
    </source>
</evidence>
<name>K3WUS1_GLOUD</name>
<feature type="region of interest" description="Disordered" evidence="2">
    <location>
        <begin position="1"/>
        <end position="40"/>
    </location>
</feature>
<dbReference type="eggNOG" id="ENOG502S46T">
    <property type="taxonomic scope" value="Eukaryota"/>
</dbReference>
<dbReference type="InParanoid" id="K3WUS1"/>
<reference evidence="3" key="3">
    <citation type="submission" date="2015-02" db="UniProtKB">
        <authorList>
            <consortium name="EnsemblProtists"/>
        </authorList>
    </citation>
    <scope>IDENTIFICATION</scope>
    <source>
        <strain evidence="3">DAOM BR144</strain>
    </source>
</reference>
<proteinExistence type="predicted"/>
<dbReference type="PANTHER" id="PTHR21694">
    <property type="entry name" value="COILED-COIL DOMAIN-CONTAINING PROTEIN 63"/>
    <property type="match status" value="1"/>
</dbReference>
<feature type="compositionally biased region" description="Basic and acidic residues" evidence="2">
    <location>
        <begin position="26"/>
        <end position="40"/>
    </location>
</feature>
<dbReference type="PANTHER" id="PTHR21694:SF18">
    <property type="entry name" value="COILED-COIL DOMAIN-CONTAINING PROTEIN 63"/>
    <property type="match status" value="1"/>
</dbReference>
<dbReference type="OMA" id="ATRESCT"/>
<organism evidence="3 4">
    <name type="scientific">Globisporangium ultimum (strain ATCC 200006 / CBS 805.95 / DAOM BR144)</name>
    <name type="common">Pythium ultimum</name>
    <dbReference type="NCBI Taxonomy" id="431595"/>
    <lineage>
        <taxon>Eukaryota</taxon>
        <taxon>Sar</taxon>
        <taxon>Stramenopiles</taxon>
        <taxon>Oomycota</taxon>
        <taxon>Peronosporomycetes</taxon>
        <taxon>Pythiales</taxon>
        <taxon>Pythiaceae</taxon>
        <taxon>Globisporangium</taxon>
    </lineage>
</organism>
<dbReference type="EnsemblProtists" id="PYU1_T008718">
    <property type="protein sequence ID" value="PYU1_T008718"/>
    <property type="gene ID" value="PYU1_G008701"/>
</dbReference>
<reference evidence="4" key="1">
    <citation type="journal article" date="2010" name="Genome Biol.">
        <title>Genome sequence of the necrotrophic plant pathogen Pythium ultimum reveals original pathogenicity mechanisms and effector repertoire.</title>
        <authorList>
            <person name="Levesque C.A."/>
            <person name="Brouwer H."/>
            <person name="Cano L."/>
            <person name="Hamilton J.P."/>
            <person name="Holt C."/>
            <person name="Huitema E."/>
            <person name="Raffaele S."/>
            <person name="Robideau G.P."/>
            <person name="Thines M."/>
            <person name="Win J."/>
            <person name="Zerillo M.M."/>
            <person name="Beakes G.W."/>
            <person name="Boore J.L."/>
            <person name="Busam D."/>
            <person name="Dumas B."/>
            <person name="Ferriera S."/>
            <person name="Fuerstenberg S.I."/>
            <person name="Gachon C.M."/>
            <person name="Gaulin E."/>
            <person name="Govers F."/>
            <person name="Grenville-Briggs L."/>
            <person name="Horner N."/>
            <person name="Hostetler J."/>
            <person name="Jiang R.H."/>
            <person name="Johnson J."/>
            <person name="Krajaejun T."/>
            <person name="Lin H."/>
            <person name="Meijer H.J."/>
            <person name="Moore B."/>
            <person name="Morris P."/>
            <person name="Phuntmart V."/>
            <person name="Puiu D."/>
            <person name="Shetty J."/>
            <person name="Stajich J.E."/>
            <person name="Tripathy S."/>
            <person name="Wawra S."/>
            <person name="van West P."/>
            <person name="Whitty B.R."/>
            <person name="Coutinho P.M."/>
            <person name="Henrissat B."/>
            <person name="Martin F."/>
            <person name="Thomas P.D."/>
            <person name="Tyler B.M."/>
            <person name="De Vries R.P."/>
            <person name="Kamoun S."/>
            <person name="Yandell M."/>
            <person name="Tisserat N."/>
            <person name="Buell C.R."/>
        </authorList>
    </citation>
    <scope>NUCLEOTIDE SEQUENCE</scope>
    <source>
        <strain evidence="4">DAOM:BR144</strain>
    </source>
</reference>
<reference evidence="4" key="2">
    <citation type="submission" date="2010-04" db="EMBL/GenBank/DDBJ databases">
        <authorList>
            <person name="Buell R."/>
            <person name="Hamilton J."/>
            <person name="Hostetler J."/>
        </authorList>
    </citation>
    <scope>NUCLEOTIDE SEQUENCE [LARGE SCALE GENOMIC DNA]</scope>
    <source>
        <strain evidence="4">DAOM:BR144</strain>
    </source>
</reference>
<protein>
    <submittedName>
        <fullName evidence="3">Uncharacterized protein</fullName>
    </submittedName>
</protein>
<evidence type="ECO:0000313" key="4">
    <source>
        <dbReference type="Proteomes" id="UP000019132"/>
    </source>
</evidence>
<evidence type="ECO:0000313" key="3">
    <source>
        <dbReference type="EnsemblProtists" id="PYU1_T008718"/>
    </source>
</evidence>
<feature type="region of interest" description="Disordered" evidence="2">
    <location>
        <begin position="538"/>
        <end position="585"/>
    </location>
</feature>
<feature type="region of interest" description="Disordered" evidence="2">
    <location>
        <begin position="478"/>
        <end position="504"/>
    </location>
</feature>
<keyword evidence="1" id="KW-0175">Coiled coil</keyword>
<feature type="compositionally biased region" description="Low complexity" evidence="2">
    <location>
        <begin position="550"/>
        <end position="576"/>
    </location>
</feature>
<evidence type="ECO:0000256" key="1">
    <source>
        <dbReference type="SAM" id="Coils"/>
    </source>
</evidence>
<dbReference type="InterPro" id="IPR051876">
    <property type="entry name" value="ODA-DC/CCD"/>
</dbReference>
<feature type="coiled-coil region" evidence="1">
    <location>
        <begin position="55"/>
        <end position="82"/>
    </location>
</feature>
<dbReference type="VEuPathDB" id="FungiDB:PYU1_G008701"/>
<dbReference type="HOGENOM" id="CLU_038329_0_0_1"/>
<feature type="coiled-coil region" evidence="1">
    <location>
        <begin position="184"/>
        <end position="218"/>
    </location>
</feature>